<dbReference type="eggNOG" id="COG3164">
    <property type="taxonomic scope" value="Bacteria"/>
</dbReference>
<dbReference type="Pfam" id="PF13116">
    <property type="entry name" value="YhdP"/>
    <property type="match status" value="1"/>
</dbReference>
<dbReference type="GO" id="GO:0008233">
    <property type="term" value="F:peptidase activity"/>
    <property type="evidence" value="ECO:0007669"/>
    <property type="project" value="UniProtKB-KW"/>
</dbReference>
<keyword evidence="4" id="KW-1185">Reference proteome</keyword>
<evidence type="ECO:0000259" key="2">
    <source>
        <dbReference type="Pfam" id="PF13116"/>
    </source>
</evidence>
<feature type="domain" description="YhdP central" evidence="2">
    <location>
        <begin position="11"/>
        <end position="1266"/>
    </location>
</feature>
<accession>A0A075NXS5</accession>
<dbReference type="PANTHER" id="PTHR38690:SF1">
    <property type="entry name" value="PROTEASE"/>
    <property type="match status" value="1"/>
</dbReference>
<dbReference type="GeneID" id="78253570"/>
<dbReference type="NCBIfam" id="TIGR02099">
    <property type="entry name" value="YhdP family protein"/>
    <property type="match status" value="1"/>
</dbReference>
<protein>
    <submittedName>
        <fullName evidence="3">Protease</fullName>
    </submittedName>
</protein>
<dbReference type="InterPro" id="IPR011836">
    <property type="entry name" value="YhdP"/>
</dbReference>
<evidence type="ECO:0000313" key="4">
    <source>
        <dbReference type="Proteomes" id="UP000056090"/>
    </source>
</evidence>
<dbReference type="RefSeq" id="WP_044055605.1">
    <property type="nucleotide sequence ID" value="NZ_CBCSKJ010000005.1"/>
</dbReference>
<evidence type="ECO:0000313" key="3">
    <source>
        <dbReference type="EMBL" id="AIF97430.1"/>
    </source>
</evidence>
<keyword evidence="3" id="KW-0378">Hydrolase</keyword>
<evidence type="ECO:0000256" key="1">
    <source>
        <dbReference type="SAM" id="MobiDB-lite"/>
    </source>
</evidence>
<reference evidence="3 4" key="1">
    <citation type="submission" date="2014-06" db="EMBL/GenBank/DDBJ databases">
        <title>Genomes of Alteromonas australica, a world apart.</title>
        <authorList>
            <person name="Gonzaga A."/>
            <person name="Lopez-Perez M."/>
            <person name="Rodriguez-Valera F."/>
        </authorList>
    </citation>
    <scope>NUCLEOTIDE SEQUENCE [LARGE SCALE GENOMIC DNA]</scope>
    <source>
        <strain evidence="3 4">H 17</strain>
    </source>
</reference>
<dbReference type="Proteomes" id="UP000056090">
    <property type="component" value="Chromosome"/>
</dbReference>
<gene>
    <name evidence="3" type="ORF">EP13_01230</name>
</gene>
<dbReference type="InterPro" id="IPR025263">
    <property type="entry name" value="YhdP_central"/>
</dbReference>
<keyword evidence="3" id="KW-0645">Protease</keyword>
<dbReference type="EMBL" id="CP008849">
    <property type="protein sequence ID" value="AIF97430.1"/>
    <property type="molecule type" value="Genomic_DNA"/>
</dbReference>
<dbReference type="KEGG" id="aal:EP13_01230"/>
<feature type="region of interest" description="Disordered" evidence="1">
    <location>
        <begin position="887"/>
        <end position="906"/>
    </location>
</feature>
<dbReference type="PANTHER" id="PTHR38690">
    <property type="entry name" value="PROTEASE-RELATED"/>
    <property type="match status" value="1"/>
</dbReference>
<dbReference type="GO" id="GO:0006508">
    <property type="term" value="P:proteolysis"/>
    <property type="evidence" value="ECO:0007669"/>
    <property type="project" value="UniProtKB-KW"/>
</dbReference>
<sequence length="1310" mass="143761">MTKITSIAAYLVRKLWLLLAILLVVFALILSAARYALPHVEHKKHLIEDYINERYGVSLSIGSVHAVWQSTGPSIVLNSVSLQQDEASPVALDIRQIYVELDFWQSLAQQLISSPRFELRGLKLHIDADRLGGKGKNNFPVVSALESLFLEQLQSFSLEDGIVSVTQNQDVNSFDVARLTWNNRENRHQGLGEIRVAELASNSASFIIDIQGSKEDFDGVFYAKADDLDISPWVSDLIKTKRPLTKSRANFEIWANLDSDAIQSIQVELDNSLLEWGGDNYSPLVTGVTGGSIQALPHENGWNLRVDQLKVNSSDETLVTDLIGRVEQGGDLLLNTVKPVQINPFLMLAPLFMDDTSDEEIRTLDPKGQIATLQLLVRNRGLELAAKVLDLSWSQSSRVPGLSGIDADIYWYKNAGAFYFESKDTTLFTDNLIQQNLAINQFNADVFVYKAQVDESEHWLLSASDIVFDTDKVVLNPSFSVDLTSTMVEAYVNVSPRKLDGINALFPTGGKVKNTFKYLDRAFTGVGNVTNAQVLWRGKPQDYPFTDNSGIFQAYVDITASEFAFSTAWPSLTDLDLSLYFVNDALVMESPKGKLGGLNISEMSAAIPRLHPSSSLTIYAQGEGSGESLTSIMTQSSLSASLGKLLDKDVKVSGPLTAKLKLDIPLTKGKQVRAKGEATLSDNDVYITSTKMRFKEASGAVAFDNASIDATNLTARVLSQPVSLSFTGRQKEHYELDVNMQGMWHVHPLVKTVNERFVDYLDGESKWNLDVSLAFSKSDFSYQAQLDADLAATHSLMPAPFNTSEGSPLPLSIHSKGNLNASTIDATLGDQIRFDGVLPHKEMQFSRAHLALGNPEPITVGTGFSIAAQLPDADGISWFNTLHTLLSPQDKDKGRTQNSNATEAAPKRVLFPSPSRIFVTAETFTLAGHSFDNVVMTAKQQSNDWLMNIDASDMRGTLRIHSDVMEQGIDIHADYLRVTKPPTAESHDTEGLVTTNTPKQGIDPLDIPPLYFSCQRCDVYGVDLGEVILDTAKTAQGLKVRQLVTRSDDAQLNATGMWARDSNNTITTQLTGKITSPDVGAMLKQFDVSSGIKDSGADIDFDLAWPNSPFDFSLVDVNGDIAWSLSDGYLTELSDKGSRILTLFSLNSLVRKLSLDFRDVFAKGFFYDDMSGTVQIADGRAFTADTEIDGGAGEIEINGYTELDTGKLNYNVSFAPNVTGNLPFLVYFLATPPTALAALALDQVLTSAKVISNVNYKVTGTISEPQFDEVERNSKDISLPANNVPATEPLEDRPLTKEDVQRLKMEVIDG</sequence>
<organism evidence="3 4">
    <name type="scientific">Alteromonas australica</name>
    <dbReference type="NCBI Taxonomy" id="589873"/>
    <lineage>
        <taxon>Bacteria</taxon>
        <taxon>Pseudomonadati</taxon>
        <taxon>Pseudomonadota</taxon>
        <taxon>Gammaproteobacteria</taxon>
        <taxon>Alteromonadales</taxon>
        <taxon>Alteromonadaceae</taxon>
        <taxon>Alteromonas/Salinimonas group</taxon>
        <taxon>Alteromonas</taxon>
    </lineage>
</organism>
<proteinExistence type="predicted"/>
<name>A0A075NXS5_9ALTE</name>